<feature type="transmembrane region" description="Helical" evidence="10">
    <location>
        <begin position="95"/>
        <end position="124"/>
    </location>
</feature>
<dbReference type="PANTHER" id="PTHR24223">
    <property type="entry name" value="ATP-BINDING CASSETTE SUB-FAMILY C"/>
    <property type="match status" value="1"/>
</dbReference>
<dbReference type="FunFam" id="2.30.30.1020:FF:000006">
    <property type="entry name" value="CCR4-NOT transcription complex, subunit 3"/>
    <property type="match status" value="1"/>
</dbReference>
<dbReference type="SUPFAM" id="SSF90123">
    <property type="entry name" value="ABC transporter transmembrane region"/>
    <property type="match status" value="2"/>
</dbReference>
<accession>A0A8H3HYM6</accession>
<feature type="compositionally biased region" description="Basic and acidic residues" evidence="9">
    <location>
        <begin position="1818"/>
        <end position="1831"/>
    </location>
</feature>
<evidence type="ECO:0000256" key="2">
    <source>
        <dbReference type="ARBA" id="ARBA00022448"/>
    </source>
</evidence>
<keyword evidence="8 10" id="KW-0472">Membrane</keyword>
<dbReference type="SMART" id="SM00382">
    <property type="entry name" value="AAA"/>
    <property type="match status" value="2"/>
</dbReference>
<feature type="region of interest" description="Disordered" evidence="9">
    <location>
        <begin position="1876"/>
        <end position="2039"/>
    </location>
</feature>
<evidence type="ECO:0000256" key="6">
    <source>
        <dbReference type="ARBA" id="ARBA00022840"/>
    </source>
</evidence>
<dbReference type="OrthoDB" id="3269086at2759"/>
<evidence type="ECO:0000256" key="10">
    <source>
        <dbReference type="SAM" id="Phobius"/>
    </source>
</evidence>
<dbReference type="GO" id="GO:0005634">
    <property type="term" value="C:nucleus"/>
    <property type="evidence" value="ECO:0007669"/>
    <property type="project" value="InterPro"/>
</dbReference>
<dbReference type="FunFam" id="3.40.50.300:FF:001354">
    <property type="entry name" value="ATP-binding cassette (ABC) transporter, putative"/>
    <property type="match status" value="1"/>
</dbReference>
<feature type="domain" description="ABC transporter" evidence="11">
    <location>
        <begin position="1298"/>
        <end position="1544"/>
    </location>
</feature>
<dbReference type="Gene3D" id="3.40.50.300">
    <property type="entry name" value="P-loop containing nucleotide triphosphate hydrolases"/>
    <property type="match status" value="2"/>
</dbReference>
<dbReference type="Pfam" id="PF04065">
    <property type="entry name" value="Not3"/>
    <property type="match status" value="1"/>
</dbReference>
<feature type="compositionally biased region" description="Low complexity" evidence="9">
    <location>
        <begin position="1950"/>
        <end position="1979"/>
    </location>
</feature>
<sequence>MKFGPPDIDLARIDALETWIPALFFLTCTSTVYLVRALYIWKPTRTLLGVFSHPFRSFLTLDDISEYSSSIKRVEVPSVEGKCLKALCFTQAIGWVFWAILCVVNGGKLLGLVGTVLLALSWVLQFARLFPLPVSAPYILFLFACLNFLSACVDVVYYRPNPQDLYNINSMMGGIRAIICGAIIFLAGRFPVSPILPGPNVAMSGDPLTSELTSPEDAVSLWGWLTFSFMGPLFALADERSVRSSENGKFSLNDEDIWSLSPTFAHRNVFRRCLREMKEKGQDFSLLWYLLRANSLDLILDVILELYSAVAGFLPPYALQKILRALEQPQDSGTPREAYIWGLVTFIAHMSFAQVDIVHRWHTRRCYERTRGTLFCALHYKALKRRDLSGATQQDKQDEKDTSSADIGRIVNLMQGDAYAVAQRFWEFSAVFSAPIRLGIALFFLYQVLGWSSFAGVLVVLLAYAINYPLARWNISITRQSWKARDRRMSAVSELLTSLRFLKYMGWESRWLARVKNARAVELAWRVQENICSVLIAFIWTWIPSAVVLVAFTSYTLLEKKSLIVSRAFTAIEVFSQLQGPMSQLPQQIFALLHAYVSMQRIQTFLNETEVEDWASSIKRADEALDTEVVSNKIGFQDANFVWHLNPSEAQDPAKSHANFKLADITLEFPLGRLTLITGATGSGKSSLLAALLGEMTCIAGQVHLDKRRHAVSYAAQLPWLEHATIRENILYGLPYNQARYEAVLDACALRPDLKIFPAGDQTEIGEKGVSLSGGQRARCALARAVYSYSKTVLLDDPLAAVDMHTARHLVDKCLSGPLMLGRTIILVTHHVRMCLDTASYLVEVSNGRIVRQGTIADLRGKEQLSAILQTQLEDDTTEAEPEGVVPPGDAPQINEADVGASDVANTPTTTEGSTLQHDSNIGKLVDEEARAEGRVSLKTYWTYIKAASVWSWLASLVLLLAVRGITIGSQLFLAKWSEAYGRQPNILSTFAFTQGGSRGFWSWLDKLPPPTVNSIPWLLVYLSISLTGAFTVLSYLAIGYWSSLLASRSLFTAMVDRVVRAPSRWLDVTPVGRILNRFVSDIGAVDSALNPSARAALSGTINFIASFLVIVLFVPSFLPFALVIAWLYIRIAPPFVRASRDLRRLESISLSPAFSGFDELLHGLVHVRAFGAESRYQEAFYKKVDSAPRFQKFDHQYWNCSFWLMWRYDCLGSVVVMLGTLFALLSGVNPGTAAVVIVQAGVFAEASRQLVRVFAQLELDFNSVERIGEYLILPQEAPAIIANSRPPAHWPSRTGGIAIDHLVMRYADGLPDVLRDLTFEVKPREKVGVVGRTGSGKSSLALSLLRAIEPSGGRIILDGIDIRTIGLDDLRSRVTLVSQDVALFSGSVRSNLDPFDEYTDEECWDVLERCHLGQRPTLSGLGEGHSSGRILLSTLEAPVSVGGKGLSAGQRQLLALARAMLRRSAVIIMDEATSSIDLETDDQIQRTIREEMSDALVITIAHRLKTIIDYDRVLVLDHGQVVEFDTPARLIGKQGGVFRIAHAPHYSYKVRMFLSCCSNELVHTSCKAEIDRTLKKVSEGVELFESIYDKMQASTNQTQKEKLETDLKTQIKKLQRLRDQIKTWVASNEIKDKSQLLDNRKLIETQMEKFKACEKEMKTKAFSKDGLNAAQKLDPREKEKAETSAWLAQQVEELGRQIEQTEAEVEQLQGGTTRSRRAKTTGNGGGRAEELVTLNDRRKWHVGRLEIVMRLLENNTLQTDTVAALKEHISYFVESNTGEDFEFDEGVYDELNLDEEEEAFGIAAEDNGSDGEEESVDERPIRPPAREPKSKPLTLDDDSHSKKDESSPVLKKATPRKQSMHIECKYVCKISEQDTNYSSTAKPPPPQPNPTKVAPPTAPTKVTLPPIRYAAAAAAAVKNDSPASKESPKPAPSIAHPPPAQTTRNLTQTPSTAASSAPSTTVASAVPPPSTSTTDSPTQHSGQRSPSLASSIVSPAPVPPSLPLETPPGTVPPNQSHAESRHDSPVSSRAGVDASVDNASGMLRSKTAQFDPNIALCEVSSPYALSSAAVPSAGVSPYISQAITAEPLPMNGSSNQANSGTNGMSTFPMPSSQSMNMPSPLPQQVQAQGPPGFSYSDASQAPSQAPAIAPQQQQAQQQRQLPSSLSDLVSTFEASKEKAARRDPEQLSKALAAGFEGMPQPQDTSKPKYYVPRNPYPSQPYYPQQPLTVLSSPALYSQLDVETLFFVFYYLPGTYMQYLAAKELKRQSWRFHVKYLTWFQRHSEPQAITDEYEQGVYVYFDWEGSWCQRKKSDFRFEYRHLSED</sequence>
<feature type="transmembrane region" description="Helical" evidence="10">
    <location>
        <begin position="425"/>
        <end position="445"/>
    </location>
</feature>
<feature type="transmembrane region" description="Helical" evidence="10">
    <location>
        <begin position="451"/>
        <end position="470"/>
    </location>
</feature>
<dbReference type="Pfam" id="PF04153">
    <property type="entry name" value="NOT2_3_5_C"/>
    <property type="match status" value="1"/>
</dbReference>
<dbReference type="PROSITE" id="PS00211">
    <property type="entry name" value="ABC_TRANSPORTER_1"/>
    <property type="match status" value="1"/>
</dbReference>
<feature type="transmembrane region" description="Helical" evidence="10">
    <location>
        <begin position="218"/>
        <end position="237"/>
    </location>
</feature>
<dbReference type="SUPFAM" id="SSF52540">
    <property type="entry name" value="P-loop containing nucleoside triphosphate hydrolases"/>
    <property type="match status" value="2"/>
</dbReference>
<evidence type="ECO:0000256" key="7">
    <source>
        <dbReference type="ARBA" id="ARBA00022989"/>
    </source>
</evidence>
<dbReference type="EMBL" id="CAJNJQ010002199">
    <property type="protein sequence ID" value="CAE7168713.1"/>
    <property type="molecule type" value="Genomic_DNA"/>
</dbReference>
<feature type="compositionally biased region" description="Pro residues" evidence="9">
    <location>
        <begin position="1930"/>
        <end position="1941"/>
    </location>
</feature>
<dbReference type="InterPro" id="IPR038635">
    <property type="entry name" value="CCR4-NOT_su2/3/5_C_sf"/>
</dbReference>
<dbReference type="GO" id="GO:0030015">
    <property type="term" value="C:CCR4-NOT core complex"/>
    <property type="evidence" value="ECO:0007669"/>
    <property type="project" value="UniProtKB-ARBA"/>
</dbReference>
<dbReference type="FunFam" id="1.20.1560.10:FF:000013">
    <property type="entry name" value="ABC transporter C family member 2"/>
    <property type="match status" value="1"/>
</dbReference>
<feature type="compositionally biased region" description="Low complexity" evidence="9">
    <location>
        <begin position="1891"/>
        <end position="1926"/>
    </location>
</feature>
<feature type="compositionally biased region" description="Basic and acidic residues" evidence="9">
    <location>
        <begin position="1838"/>
        <end position="1847"/>
    </location>
</feature>
<keyword evidence="7 10" id="KW-1133">Transmembrane helix</keyword>
<feature type="compositionally biased region" description="Pro residues" evidence="9">
    <location>
        <begin position="1997"/>
        <end position="2012"/>
    </location>
</feature>
<keyword evidence="2" id="KW-0813">Transport</keyword>
<feature type="compositionally biased region" description="Low complexity" evidence="9">
    <location>
        <begin position="2109"/>
        <end position="2125"/>
    </location>
</feature>
<evidence type="ECO:0000259" key="11">
    <source>
        <dbReference type="PROSITE" id="PS50893"/>
    </source>
</evidence>
<evidence type="ECO:0000259" key="12">
    <source>
        <dbReference type="PROSITE" id="PS50929"/>
    </source>
</evidence>
<feature type="compositionally biased region" description="Polar residues" evidence="9">
    <location>
        <begin position="2092"/>
        <end position="2106"/>
    </location>
</feature>
<dbReference type="PROSITE" id="PS50893">
    <property type="entry name" value="ABC_TRANSPORTER_2"/>
    <property type="match status" value="2"/>
</dbReference>
<dbReference type="CDD" id="cd03244">
    <property type="entry name" value="ABCC_MRP_domain2"/>
    <property type="match status" value="1"/>
</dbReference>
<feature type="transmembrane region" description="Helical" evidence="10">
    <location>
        <begin position="950"/>
        <end position="975"/>
    </location>
</feature>
<feature type="transmembrane region" description="Helical" evidence="10">
    <location>
        <begin position="20"/>
        <end position="39"/>
    </location>
</feature>
<name>A0A8H3HYM6_9AGAM</name>
<dbReference type="InterPro" id="IPR017871">
    <property type="entry name" value="ABC_transporter-like_CS"/>
</dbReference>
<feature type="region of interest" description="Disordered" evidence="9">
    <location>
        <begin position="2089"/>
        <end position="2165"/>
    </location>
</feature>
<dbReference type="PANTHER" id="PTHR24223:SF415">
    <property type="entry name" value="FI20190P1"/>
    <property type="match status" value="1"/>
</dbReference>
<dbReference type="InterPro" id="IPR050173">
    <property type="entry name" value="ABC_transporter_C-like"/>
</dbReference>
<dbReference type="Gene3D" id="2.30.30.1020">
    <property type="entry name" value="CCR4-NOT complex subunit 2/3/5, C-terminal domain"/>
    <property type="match status" value="1"/>
</dbReference>
<dbReference type="GO" id="GO:0140359">
    <property type="term" value="F:ABC-type transporter activity"/>
    <property type="evidence" value="ECO:0007669"/>
    <property type="project" value="InterPro"/>
</dbReference>
<dbReference type="InterPro" id="IPR011527">
    <property type="entry name" value="ABC1_TM_dom"/>
</dbReference>
<evidence type="ECO:0000313" key="13">
    <source>
        <dbReference type="EMBL" id="CAE7168713.1"/>
    </source>
</evidence>
<reference evidence="13" key="1">
    <citation type="submission" date="2021-01" db="EMBL/GenBank/DDBJ databases">
        <authorList>
            <person name="Kaushik A."/>
        </authorList>
    </citation>
    <scope>NUCLEOTIDE SEQUENCE</scope>
    <source>
        <strain evidence="13">AG5</strain>
    </source>
</reference>
<proteinExistence type="predicted"/>
<dbReference type="InterPro" id="IPR003593">
    <property type="entry name" value="AAA+_ATPase"/>
</dbReference>
<dbReference type="Gene3D" id="1.20.1560.10">
    <property type="entry name" value="ABC transporter type 1, transmembrane domain"/>
    <property type="match status" value="2"/>
</dbReference>
<feature type="transmembrane region" description="Helical" evidence="10">
    <location>
        <begin position="534"/>
        <end position="558"/>
    </location>
</feature>
<dbReference type="GO" id="GO:0016887">
    <property type="term" value="F:ATP hydrolysis activity"/>
    <property type="evidence" value="ECO:0007669"/>
    <property type="project" value="InterPro"/>
</dbReference>
<dbReference type="Proteomes" id="UP000663827">
    <property type="component" value="Unassembled WGS sequence"/>
</dbReference>
<dbReference type="GO" id="GO:0016020">
    <property type="term" value="C:membrane"/>
    <property type="evidence" value="ECO:0007669"/>
    <property type="project" value="UniProtKB-SubCell"/>
</dbReference>
<feature type="domain" description="ABC transmembrane type-1" evidence="12">
    <location>
        <begin position="954"/>
        <end position="1260"/>
    </location>
</feature>
<organism evidence="13 14">
    <name type="scientific">Rhizoctonia solani</name>
    <dbReference type="NCBI Taxonomy" id="456999"/>
    <lineage>
        <taxon>Eukaryota</taxon>
        <taxon>Fungi</taxon>
        <taxon>Dikarya</taxon>
        <taxon>Basidiomycota</taxon>
        <taxon>Agaricomycotina</taxon>
        <taxon>Agaricomycetes</taxon>
        <taxon>Cantharellales</taxon>
        <taxon>Ceratobasidiaceae</taxon>
        <taxon>Rhizoctonia</taxon>
    </lineage>
</organism>
<feature type="compositionally biased region" description="Acidic residues" evidence="9">
    <location>
        <begin position="1808"/>
        <end position="1817"/>
    </location>
</feature>
<feature type="region of interest" description="Disordered" evidence="9">
    <location>
        <begin position="1804"/>
        <end position="1859"/>
    </location>
</feature>
<keyword evidence="6" id="KW-0067">ATP-binding</keyword>
<dbReference type="GO" id="GO:0000289">
    <property type="term" value="P:nuclear-transcribed mRNA poly(A) tail shortening"/>
    <property type="evidence" value="ECO:0007669"/>
    <property type="project" value="UniProtKB-ARBA"/>
</dbReference>
<dbReference type="InterPro" id="IPR027417">
    <property type="entry name" value="P-loop_NTPase"/>
</dbReference>
<feature type="compositionally biased region" description="Low complexity" evidence="9">
    <location>
        <begin position="1986"/>
        <end position="1996"/>
    </location>
</feature>
<dbReference type="FunFam" id="3.40.50.300:FF:000973">
    <property type="entry name" value="Multidrug resistance-associated protein 4"/>
    <property type="match status" value="1"/>
</dbReference>
<evidence type="ECO:0000256" key="1">
    <source>
        <dbReference type="ARBA" id="ARBA00004141"/>
    </source>
</evidence>
<dbReference type="InterPro" id="IPR003439">
    <property type="entry name" value="ABC_transporter-like_ATP-bd"/>
</dbReference>
<comment type="subcellular location">
    <subcellularLocation>
        <location evidence="1">Membrane</location>
        <topology evidence="1">Multi-pass membrane protein</topology>
    </subcellularLocation>
</comment>
<feature type="transmembrane region" description="Helical" evidence="10">
    <location>
        <begin position="1104"/>
        <end position="1130"/>
    </location>
</feature>
<feature type="transmembrane region" description="Helical" evidence="10">
    <location>
        <begin position="136"/>
        <end position="157"/>
    </location>
</feature>
<evidence type="ECO:0008006" key="15">
    <source>
        <dbReference type="Google" id="ProtNLM"/>
    </source>
</evidence>
<dbReference type="CDD" id="cd18596">
    <property type="entry name" value="ABC_6TM_VMR1_D1_like"/>
    <property type="match status" value="1"/>
</dbReference>
<evidence type="ECO:0000256" key="8">
    <source>
        <dbReference type="ARBA" id="ARBA00023136"/>
    </source>
</evidence>
<keyword evidence="5" id="KW-0547">Nucleotide-binding</keyword>
<feature type="compositionally biased region" description="Low complexity" evidence="9">
    <location>
        <begin position="2139"/>
        <end position="2165"/>
    </location>
</feature>
<protein>
    <recommendedName>
        <fullName evidence="15">ATP-dependent bile acid permease</fullName>
    </recommendedName>
</protein>
<dbReference type="Pfam" id="PF00005">
    <property type="entry name" value="ABC_tran"/>
    <property type="match status" value="2"/>
</dbReference>
<comment type="caution">
    <text evidence="13">The sequence shown here is derived from an EMBL/GenBank/DDBJ whole genome shotgun (WGS) entry which is preliminary data.</text>
</comment>
<dbReference type="GO" id="GO:0006355">
    <property type="term" value="P:regulation of DNA-templated transcription"/>
    <property type="evidence" value="ECO:0007669"/>
    <property type="project" value="InterPro"/>
</dbReference>
<feature type="transmembrane region" description="Helical" evidence="10">
    <location>
        <begin position="1017"/>
        <end position="1039"/>
    </location>
</feature>
<dbReference type="CDD" id="cd18604">
    <property type="entry name" value="ABC_6TM_VMR1_D2_like"/>
    <property type="match status" value="1"/>
</dbReference>
<dbReference type="InterPro" id="IPR007282">
    <property type="entry name" value="NOT2/3/5_C"/>
</dbReference>
<dbReference type="GO" id="GO:0005524">
    <property type="term" value="F:ATP binding"/>
    <property type="evidence" value="ECO:0007669"/>
    <property type="project" value="UniProtKB-KW"/>
</dbReference>
<keyword evidence="3 10" id="KW-0812">Transmembrane</keyword>
<dbReference type="CDD" id="cd03250">
    <property type="entry name" value="ABCC_MRP_domain1"/>
    <property type="match status" value="1"/>
</dbReference>
<feature type="domain" description="ABC transmembrane type-1" evidence="12">
    <location>
        <begin position="308"/>
        <end position="589"/>
    </location>
</feature>
<dbReference type="InterPro" id="IPR007207">
    <property type="entry name" value="Not_N"/>
</dbReference>
<evidence type="ECO:0000256" key="3">
    <source>
        <dbReference type="ARBA" id="ARBA00022692"/>
    </source>
</evidence>
<evidence type="ECO:0000256" key="5">
    <source>
        <dbReference type="ARBA" id="ARBA00022741"/>
    </source>
</evidence>
<dbReference type="InterPro" id="IPR036640">
    <property type="entry name" value="ABC1_TM_sf"/>
</dbReference>
<feature type="region of interest" description="Disordered" evidence="9">
    <location>
        <begin position="1706"/>
        <end position="1728"/>
    </location>
</feature>
<gene>
    <name evidence="13" type="ORF">RDB_LOCUS103443</name>
</gene>
<keyword evidence="4" id="KW-0677">Repeat</keyword>
<dbReference type="PROSITE" id="PS50929">
    <property type="entry name" value="ABC_TM1F"/>
    <property type="match status" value="2"/>
</dbReference>
<feature type="domain" description="ABC transporter" evidence="11">
    <location>
        <begin position="634"/>
        <end position="872"/>
    </location>
</feature>
<evidence type="ECO:0000256" key="9">
    <source>
        <dbReference type="SAM" id="MobiDB-lite"/>
    </source>
</evidence>
<evidence type="ECO:0000313" key="14">
    <source>
        <dbReference type="Proteomes" id="UP000663827"/>
    </source>
</evidence>
<evidence type="ECO:0000256" key="4">
    <source>
        <dbReference type="ARBA" id="ARBA00022737"/>
    </source>
</evidence>
<dbReference type="Pfam" id="PF00664">
    <property type="entry name" value="ABC_membrane"/>
    <property type="match status" value="2"/>
</dbReference>